<evidence type="ECO:0000256" key="2">
    <source>
        <dbReference type="SAM" id="MobiDB-lite"/>
    </source>
</evidence>
<evidence type="ECO:0000313" key="5">
    <source>
        <dbReference type="Proteomes" id="UP000266861"/>
    </source>
</evidence>
<keyword evidence="1" id="KW-0863">Zinc-finger</keyword>
<dbReference type="PANTHER" id="PTHR13309">
    <property type="entry name" value="NUCLEAR FRAGILE X MENTAL RETARDATION PROTEIN INTERACTING PROTEIN 1"/>
    <property type="match status" value="1"/>
</dbReference>
<dbReference type="PROSITE" id="PS50103">
    <property type="entry name" value="ZF_C3H1"/>
    <property type="match status" value="1"/>
</dbReference>
<accession>A0A397J9N2</accession>
<proteinExistence type="predicted"/>
<dbReference type="PANTHER" id="PTHR13309:SF0">
    <property type="entry name" value="FMR1-INTERACTING PROTEIN NUFIP1"/>
    <property type="match status" value="1"/>
</dbReference>
<evidence type="ECO:0000256" key="1">
    <source>
        <dbReference type="PROSITE-ProRule" id="PRU00723"/>
    </source>
</evidence>
<gene>
    <name evidence="4" type="ORF">Glove_78g25</name>
</gene>
<dbReference type="EMBL" id="PQFF01000074">
    <property type="protein sequence ID" value="RHZ84741.1"/>
    <property type="molecule type" value="Genomic_DNA"/>
</dbReference>
<organism evidence="4 5">
    <name type="scientific">Diversispora epigaea</name>
    <dbReference type="NCBI Taxonomy" id="1348612"/>
    <lineage>
        <taxon>Eukaryota</taxon>
        <taxon>Fungi</taxon>
        <taxon>Fungi incertae sedis</taxon>
        <taxon>Mucoromycota</taxon>
        <taxon>Glomeromycotina</taxon>
        <taxon>Glomeromycetes</taxon>
        <taxon>Diversisporales</taxon>
        <taxon>Diversisporaceae</taxon>
        <taxon>Diversispora</taxon>
    </lineage>
</organism>
<comment type="caution">
    <text evidence="4">The sequence shown here is derived from an EMBL/GenBank/DDBJ whole genome shotgun (WGS) entry which is preliminary data.</text>
</comment>
<sequence>MSFQQKKLIPGSYSLPPPPPIPSNSFLQNNTSYEQPFGRGRGLGRGSSRGRFPFNNRHSVYSNNETSLNNITAIENSTTNTTTNAIDQGVQFSNCPPPNNYKFLSKPYCNDESTLKPVVDFKLDTPEALMKWIEERKKRYPTDVNIAKKKQAEADRIARGEVIKNEYKKRKQYDRVQDDYKTKKFKHFNGQLRVNESNKINKVVISGLTDLEIAAASAGAGAGADDDDSSVVAKMDNATSNADVENVQNSNFNTKIYKNDYRPIPRIKRIAEKFYDKVCIKYLPGHCPSGKDCGNRHEGTMICPPLLRPPDWQRVRTKNLRDMLLYKERAQEKNIILQCLRYIINNNFFGIVTNKALKNAKKRGDANIIEINSTEEIRETKQEEFNN</sequence>
<reference evidence="4 5" key="1">
    <citation type="submission" date="2018-08" db="EMBL/GenBank/DDBJ databases">
        <title>Genome and evolution of the arbuscular mycorrhizal fungus Diversispora epigaea (formerly Glomus versiforme) and its bacterial endosymbionts.</title>
        <authorList>
            <person name="Sun X."/>
            <person name="Fei Z."/>
            <person name="Harrison M."/>
        </authorList>
    </citation>
    <scope>NUCLEOTIDE SEQUENCE [LARGE SCALE GENOMIC DNA]</scope>
    <source>
        <strain evidence="4 5">IT104</strain>
    </source>
</reference>
<keyword evidence="1" id="KW-0862">Zinc</keyword>
<feature type="zinc finger region" description="C3H1-type" evidence="1">
    <location>
        <begin position="273"/>
        <end position="300"/>
    </location>
</feature>
<dbReference type="GO" id="GO:0003723">
    <property type="term" value="F:RNA binding"/>
    <property type="evidence" value="ECO:0007669"/>
    <property type="project" value="InterPro"/>
</dbReference>
<evidence type="ECO:0000313" key="4">
    <source>
        <dbReference type="EMBL" id="RHZ84741.1"/>
    </source>
</evidence>
<name>A0A397J9N2_9GLOM</name>
<dbReference type="GO" id="GO:0000492">
    <property type="term" value="P:box C/D snoRNP assembly"/>
    <property type="evidence" value="ECO:0007669"/>
    <property type="project" value="TreeGrafter"/>
</dbReference>
<dbReference type="InterPro" id="IPR000571">
    <property type="entry name" value="Znf_CCCH"/>
</dbReference>
<keyword evidence="1" id="KW-0479">Metal-binding</keyword>
<dbReference type="GO" id="GO:0005634">
    <property type="term" value="C:nucleus"/>
    <property type="evidence" value="ECO:0007669"/>
    <property type="project" value="TreeGrafter"/>
</dbReference>
<keyword evidence="5" id="KW-1185">Reference proteome</keyword>
<feature type="domain" description="C3H1-type" evidence="3">
    <location>
        <begin position="273"/>
        <end position="300"/>
    </location>
</feature>
<dbReference type="InterPro" id="IPR039136">
    <property type="entry name" value="NUFIP1-like"/>
</dbReference>
<evidence type="ECO:0000259" key="3">
    <source>
        <dbReference type="PROSITE" id="PS50103"/>
    </source>
</evidence>
<dbReference type="GO" id="GO:0008270">
    <property type="term" value="F:zinc ion binding"/>
    <property type="evidence" value="ECO:0007669"/>
    <property type="project" value="UniProtKB-KW"/>
</dbReference>
<dbReference type="InterPro" id="IPR019496">
    <property type="entry name" value="NUFIP1_cons_dom"/>
</dbReference>
<dbReference type="OrthoDB" id="273070at2759"/>
<dbReference type="Pfam" id="PF10453">
    <property type="entry name" value="NUFIP1"/>
    <property type="match status" value="1"/>
</dbReference>
<dbReference type="AlphaFoldDB" id="A0A397J9N2"/>
<dbReference type="Proteomes" id="UP000266861">
    <property type="component" value="Unassembled WGS sequence"/>
</dbReference>
<protein>
    <recommendedName>
        <fullName evidence="3">C3H1-type domain-containing protein</fullName>
    </recommendedName>
</protein>
<dbReference type="STRING" id="1348612.A0A397J9N2"/>
<feature type="region of interest" description="Disordered" evidence="2">
    <location>
        <begin position="1"/>
        <end position="58"/>
    </location>
</feature>